<keyword evidence="14" id="KW-1185">Reference proteome</keyword>
<evidence type="ECO:0000256" key="1">
    <source>
        <dbReference type="ARBA" id="ARBA00004651"/>
    </source>
</evidence>
<dbReference type="GO" id="GO:0009055">
    <property type="term" value="F:electron transfer activity"/>
    <property type="evidence" value="ECO:0007669"/>
    <property type="project" value="TreeGrafter"/>
</dbReference>
<evidence type="ECO:0000256" key="12">
    <source>
        <dbReference type="SAM" id="Phobius"/>
    </source>
</evidence>
<keyword evidence="10" id="KW-0408">Iron</keyword>
<feature type="transmembrane region" description="Helical" evidence="12">
    <location>
        <begin position="162"/>
        <end position="183"/>
    </location>
</feature>
<evidence type="ECO:0000256" key="5">
    <source>
        <dbReference type="ARBA" id="ARBA00022617"/>
    </source>
</evidence>
<dbReference type="AlphaFoldDB" id="A0A2V1GX27"/>
<feature type="transmembrane region" description="Helical" evidence="12">
    <location>
        <begin position="12"/>
        <end position="41"/>
    </location>
</feature>
<dbReference type="GO" id="GO:0005886">
    <property type="term" value="C:plasma membrane"/>
    <property type="evidence" value="ECO:0007669"/>
    <property type="project" value="UniProtKB-SubCell"/>
</dbReference>
<keyword evidence="11 12" id="KW-0472">Membrane</keyword>
<feature type="transmembrane region" description="Helical" evidence="12">
    <location>
        <begin position="86"/>
        <end position="103"/>
    </location>
</feature>
<keyword evidence="7" id="KW-0479">Metal-binding</keyword>
<gene>
    <name evidence="13" type="primary">cydB</name>
    <name evidence="13" type="ORF">DC094_08235</name>
</gene>
<dbReference type="GO" id="GO:0019646">
    <property type="term" value="P:aerobic electron transport chain"/>
    <property type="evidence" value="ECO:0007669"/>
    <property type="project" value="TreeGrafter"/>
</dbReference>
<keyword evidence="4" id="KW-1003">Cell membrane</keyword>
<evidence type="ECO:0000256" key="4">
    <source>
        <dbReference type="ARBA" id="ARBA00022475"/>
    </source>
</evidence>
<sequence length="380" mass="42239">MVLDYEMLKLAWWVLIGVLLIGFVITDGMDMGAGALIPFLGKTDEERRVIINTIAPHWDGNQVWLVTAGGAIFAAWPMVYAAAFSGFYFAMFLALFALFFRPVGFDYRSKIDDPRWRKSWDWGLFVGGAVPPLIFGIAFGNLLQGVPFYLDDLMRTHYDGGFFGLLNPFALLAGVVAVSMTIMHGASWLFMRADKVIADRARKVIWLAALVLIATFSLAGFWLWSSIDGYQIVSMPSTLANPNPLAKEVELVAGGWFANYIQYPWMIAAPTLAYAGALLALLMALVKRPALSFLGTSLAQTGVILTAGFSMFPFLMPSSINPNSSLTMWDATSSELTLTIMFWVAMIFVPIILSYTLWCYYKMWGRVTVDHVQANSHSLY</sequence>
<dbReference type="RefSeq" id="WP_116686632.1">
    <property type="nucleotide sequence ID" value="NZ_CAWNYD010000002.1"/>
</dbReference>
<dbReference type="PIRSF" id="PIRSF000267">
    <property type="entry name" value="Cyt_oxidse_sub2"/>
    <property type="match status" value="1"/>
</dbReference>
<feature type="transmembrane region" description="Helical" evidence="12">
    <location>
        <begin position="340"/>
        <end position="361"/>
    </location>
</feature>
<evidence type="ECO:0000256" key="8">
    <source>
        <dbReference type="ARBA" id="ARBA00022982"/>
    </source>
</evidence>
<dbReference type="InterPro" id="IPR003317">
    <property type="entry name" value="Cyt-d_oxidase_su2"/>
</dbReference>
<evidence type="ECO:0000256" key="11">
    <source>
        <dbReference type="ARBA" id="ARBA00023136"/>
    </source>
</evidence>
<keyword evidence="5" id="KW-0349">Heme</keyword>
<dbReference type="GO" id="GO:0016682">
    <property type="term" value="F:oxidoreductase activity, acting on diphenols and related substances as donors, oxygen as acceptor"/>
    <property type="evidence" value="ECO:0007669"/>
    <property type="project" value="TreeGrafter"/>
</dbReference>
<keyword evidence="3" id="KW-0813">Transport</keyword>
<protein>
    <submittedName>
        <fullName evidence="13">Cytochrome d ubiquinol oxidase subunit II</fullName>
    </submittedName>
</protein>
<dbReference type="NCBIfam" id="TIGR00203">
    <property type="entry name" value="cydB"/>
    <property type="match status" value="1"/>
</dbReference>
<evidence type="ECO:0000256" key="3">
    <source>
        <dbReference type="ARBA" id="ARBA00022448"/>
    </source>
</evidence>
<feature type="transmembrane region" description="Helical" evidence="12">
    <location>
        <begin position="298"/>
        <end position="320"/>
    </location>
</feature>
<evidence type="ECO:0000256" key="10">
    <source>
        <dbReference type="ARBA" id="ARBA00023004"/>
    </source>
</evidence>
<evidence type="ECO:0000256" key="6">
    <source>
        <dbReference type="ARBA" id="ARBA00022692"/>
    </source>
</evidence>
<proteinExistence type="inferred from homology"/>
<evidence type="ECO:0000313" key="14">
    <source>
        <dbReference type="Proteomes" id="UP000244906"/>
    </source>
</evidence>
<dbReference type="Pfam" id="PF02322">
    <property type="entry name" value="Cyt_bd_oxida_II"/>
    <property type="match status" value="1"/>
</dbReference>
<comment type="similarity">
    <text evidence="2">Belongs to the cytochrome ubiquinol oxidase subunit 2 family.</text>
</comment>
<organism evidence="13 14">
    <name type="scientific">Pelagibaculum spongiae</name>
    <dbReference type="NCBI Taxonomy" id="2080658"/>
    <lineage>
        <taxon>Bacteria</taxon>
        <taxon>Pseudomonadati</taxon>
        <taxon>Pseudomonadota</taxon>
        <taxon>Gammaproteobacteria</taxon>
        <taxon>Oceanospirillales</taxon>
        <taxon>Pelagibaculum</taxon>
    </lineage>
</organism>
<name>A0A2V1GX27_9GAMM</name>
<dbReference type="GO" id="GO:0070069">
    <property type="term" value="C:cytochrome complex"/>
    <property type="evidence" value="ECO:0007669"/>
    <property type="project" value="TreeGrafter"/>
</dbReference>
<feature type="transmembrane region" description="Helical" evidence="12">
    <location>
        <begin position="204"/>
        <end position="224"/>
    </location>
</feature>
<dbReference type="PANTHER" id="PTHR43141:SF5">
    <property type="entry name" value="CYTOCHROME BD-I UBIQUINOL OXIDASE SUBUNIT 2"/>
    <property type="match status" value="1"/>
</dbReference>
<keyword evidence="9 12" id="KW-1133">Transmembrane helix</keyword>
<dbReference type="EMBL" id="QDDL01000002">
    <property type="protein sequence ID" value="PVZ70560.1"/>
    <property type="molecule type" value="Genomic_DNA"/>
</dbReference>
<comment type="subcellular location">
    <subcellularLocation>
        <location evidence="1">Cell membrane</location>
        <topology evidence="1">Multi-pass membrane protein</topology>
    </subcellularLocation>
</comment>
<evidence type="ECO:0000313" key="13">
    <source>
        <dbReference type="EMBL" id="PVZ70560.1"/>
    </source>
</evidence>
<comment type="caution">
    <text evidence="13">The sequence shown here is derived from an EMBL/GenBank/DDBJ whole genome shotgun (WGS) entry which is preliminary data.</text>
</comment>
<accession>A0A2V1GX27</accession>
<feature type="transmembrane region" description="Helical" evidence="12">
    <location>
        <begin position="124"/>
        <end position="150"/>
    </location>
</feature>
<evidence type="ECO:0000256" key="7">
    <source>
        <dbReference type="ARBA" id="ARBA00022723"/>
    </source>
</evidence>
<dbReference type="PANTHER" id="PTHR43141">
    <property type="entry name" value="CYTOCHROME BD2 SUBUNIT II"/>
    <property type="match status" value="1"/>
</dbReference>
<dbReference type="GO" id="GO:0046872">
    <property type="term" value="F:metal ion binding"/>
    <property type="evidence" value="ECO:0007669"/>
    <property type="project" value="UniProtKB-KW"/>
</dbReference>
<evidence type="ECO:0000256" key="2">
    <source>
        <dbReference type="ARBA" id="ARBA00007543"/>
    </source>
</evidence>
<evidence type="ECO:0000256" key="9">
    <source>
        <dbReference type="ARBA" id="ARBA00022989"/>
    </source>
</evidence>
<dbReference type="Proteomes" id="UP000244906">
    <property type="component" value="Unassembled WGS sequence"/>
</dbReference>
<keyword evidence="8" id="KW-0249">Electron transport</keyword>
<keyword evidence="6 12" id="KW-0812">Transmembrane</keyword>
<reference evidence="13 14" key="1">
    <citation type="submission" date="2018-04" db="EMBL/GenBank/DDBJ databases">
        <title>Thalassorhabdus spongiae gen. nov., sp. nov., isolated from a marine sponge in South-West Iceland.</title>
        <authorList>
            <person name="Knobloch S."/>
            <person name="Daussin A."/>
            <person name="Johannsson R."/>
            <person name="Marteinsson V.T."/>
        </authorList>
    </citation>
    <scope>NUCLEOTIDE SEQUENCE [LARGE SCALE GENOMIC DNA]</scope>
    <source>
        <strain evidence="13 14">Hp12</strain>
    </source>
</reference>
<feature type="transmembrane region" description="Helical" evidence="12">
    <location>
        <begin position="265"/>
        <end position="286"/>
    </location>
</feature>
<dbReference type="OrthoDB" id="9776710at2"/>